<feature type="transmembrane region" description="Helical" evidence="6">
    <location>
        <begin position="25"/>
        <end position="45"/>
    </location>
</feature>
<dbReference type="GO" id="GO:0016020">
    <property type="term" value="C:membrane"/>
    <property type="evidence" value="ECO:0007669"/>
    <property type="project" value="UniProtKB-SubCell"/>
</dbReference>
<evidence type="ECO:0000313" key="8">
    <source>
        <dbReference type="EMBL" id="GEK15651.1"/>
    </source>
</evidence>
<feature type="transmembrane region" description="Helical" evidence="6">
    <location>
        <begin position="175"/>
        <end position="197"/>
    </location>
</feature>
<feature type="domain" description="Major facilitator superfamily (MFS) profile" evidence="7">
    <location>
        <begin position="1"/>
        <end position="320"/>
    </location>
</feature>
<dbReference type="Pfam" id="PF07690">
    <property type="entry name" value="MFS_1"/>
    <property type="match status" value="1"/>
</dbReference>
<evidence type="ECO:0000256" key="3">
    <source>
        <dbReference type="ARBA" id="ARBA00022692"/>
    </source>
</evidence>
<feature type="transmembrane region" description="Helical" evidence="6">
    <location>
        <begin position="204"/>
        <end position="226"/>
    </location>
</feature>
<evidence type="ECO:0000256" key="6">
    <source>
        <dbReference type="SAM" id="Phobius"/>
    </source>
</evidence>
<feature type="transmembrane region" description="Helical" evidence="6">
    <location>
        <begin position="232"/>
        <end position="255"/>
    </location>
</feature>
<organism evidence="8 9">
    <name type="scientific">Aliivibrio fischeri</name>
    <name type="common">Vibrio fischeri</name>
    <dbReference type="NCBI Taxonomy" id="668"/>
    <lineage>
        <taxon>Bacteria</taxon>
        <taxon>Pseudomonadati</taxon>
        <taxon>Pseudomonadota</taxon>
        <taxon>Gammaproteobacteria</taxon>
        <taxon>Vibrionales</taxon>
        <taxon>Vibrionaceae</taxon>
        <taxon>Aliivibrio</taxon>
    </lineage>
</organism>
<protein>
    <recommendedName>
        <fullName evidence="7">Major facilitator superfamily (MFS) profile domain-containing protein</fullName>
    </recommendedName>
</protein>
<evidence type="ECO:0000256" key="4">
    <source>
        <dbReference type="ARBA" id="ARBA00022989"/>
    </source>
</evidence>
<dbReference type="SUPFAM" id="SSF103473">
    <property type="entry name" value="MFS general substrate transporter"/>
    <property type="match status" value="1"/>
</dbReference>
<comment type="subcellular location">
    <subcellularLocation>
        <location evidence="1">Membrane</location>
        <topology evidence="1">Multi-pass membrane protein</topology>
    </subcellularLocation>
</comment>
<dbReference type="GO" id="GO:0022857">
    <property type="term" value="F:transmembrane transporter activity"/>
    <property type="evidence" value="ECO:0007669"/>
    <property type="project" value="InterPro"/>
</dbReference>
<dbReference type="Gene3D" id="1.20.1250.20">
    <property type="entry name" value="MFS general substrate transporter like domains"/>
    <property type="match status" value="1"/>
</dbReference>
<dbReference type="PROSITE" id="PS50850">
    <property type="entry name" value="MFS"/>
    <property type="match status" value="1"/>
</dbReference>
<feature type="transmembrane region" description="Helical" evidence="6">
    <location>
        <begin position="66"/>
        <end position="87"/>
    </location>
</feature>
<keyword evidence="5 6" id="KW-0472">Membrane</keyword>
<dbReference type="Proteomes" id="UP000321787">
    <property type="component" value="Unassembled WGS sequence"/>
</dbReference>
<dbReference type="EMBL" id="BJTZ01000035">
    <property type="protein sequence ID" value="GEK15651.1"/>
    <property type="molecule type" value="Genomic_DNA"/>
</dbReference>
<gene>
    <name evidence="8" type="ORF">AFI02nite_36870</name>
</gene>
<dbReference type="InterPro" id="IPR036259">
    <property type="entry name" value="MFS_trans_sf"/>
</dbReference>
<sequence>MILMQLGMILTFVAMMCFDLVDDFWTIYCLCFFVAVFSATQDIAVDATACKILAWKDRGIGNGIQVAGELLGHLIGAGIILMSYQYIGWHGTMIILAGTTSISLIQLIFYRETQMQVERKSGWLLLSTFQGLFRQPGSKHWVCILLIYPIGCSLAYALIIPSLVDQGWKMEKIGLLVNVLGSIVGLVSALGTGWIITRISRKRALILSGILQILAIAAVALLVFGYTDTLSVTVAIGVYFLCYNPTVTVLATIMMDRVSGQSPATEYTLQNSLKQLFSIGMISVGTAMIGSYGYAGVFFISLVVSMLALFISLPLKVSTKTKFEKEAY</sequence>
<evidence type="ECO:0000313" key="9">
    <source>
        <dbReference type="Proteomes" id="UP000321787"/>
    </source>
</evidence>
<feature type="transmembrane region" description="Helical" evidence="6">
    <location>
        <begin position="298"/>
        <end position="315"/>
    </location>
</feature>
<dbReference type="InterPro" id="IPR020846">
    <property type="entry name" value="MFS_dom"/>
</dbReference>
<dbReference type="PANTHER" id="PTHR12778:SF10">
    <property type="entry name" value="MAJOR FACILITATOR SUPERFAMILY DOMAIN-CONTAINING PROTEIN 3"/>
    <property type="match status" value="1"/>
</dbReference>
<dbReference type="InterPro" id="IPR004752">
    <property type="entry name" value="AmpG_permease/AT-1"/>
</dbReference>
<name>A0A510UQF0_ALIFS</name>
<evidence type="ECO:0000256" key="2">
    <source>
        <dbReference type="ARBA" id="ARBA00022448"/>
    </source>
</evidence>
<dbReference type="PANTHER" id="PTHR12778">
    <property type="entry name" value="SOLUTE CARRIER FAMILY 33 ACETYL-COA TRANSPORTER -RELATED"/>
    <property type="match status" value="1"/>
</dbReference>
<keyword evidence="2" id="KW-0813">Transport</keyword>
<keyword evidence="3 6" id="KW-0812">Transmembrane</keyword>
<dbReference type="AlphaFoldDB" id="A0A510UQF0"/>
<dbReference type="InterPro" id="IPR011701">
    <property type="entry name" value="MFS"/>
</dbReference>
<evidence type="ECO:0000259" key="7">
    <source>
        <dbReference type="PROSITE" id="PS50850"/>
    </source>
</evidence>
<feature type="transmembrane region" description="Helical" evidence="6">
    <location>
        <begin position="141"/>
        <end position="163"/>
    </location>
</feature>
<proteinExistence type="predicted"/>
<keyword evidence="4 6" id="KW-1133">Transmembrane helix</keyword>
<evidence type="ECO:0000256" key="1">
    <source>
        <dbReference type="ARBA" id="ARBA00004141"/>
    </source>
</evidence>
<comment type="caution">
    <text evidence="8">The sequence shown here is derived from an EMBL/GenBank/DDBJ whole genome shotgun (WGS) entry which is preliminary data.</text>
</comment>
<accession>A0A510UQF0</accession>
<feature type="transmembrane region" description="Helical" evidence="6">
    <location>
        <begin position="93"/>
        <end position="110"/>
    </location>
</feature>
<reference evidence="8 9" key="1">
    <citation type="submission" date="2019-07" db="EMBL/GenBank/DDBJ databases">
        <title>Whole genome shotgun sequence of Aliivibrio fischeri NBRC 101058.</title>
        <authorList>
            <person name="Hosoyama A."/>
            <person name="Uohara A."/>
            <person name="Ohji S."/>
            <person name="Ichikawa N."/>
        </authorList>
    </citation>
    <scope>NUCLEOTIDE SEQUENCE [LARGE SCALE GENOMIC DNA]</scope>
    <source>
        <strain evidence="8 9">NBRC 101058</strain>
    </source>
</reference>
<evidence type="ECO:0000256" key="5">
    <source>
        <dbReference type="ARBA" id="ARBA00023136"/>
    </source>
</evidence>